<feature type="region of interest" description="Disordered" evidence="1">
    <location>
        <begin position="1"/>
        <end position="26"/>
    </location>
</feature>
<gene>
    <name evidence="3" type="ORF">FIBRA_01346</name>
</gene>
<dbReference type="GO" id="GO:0016706">
    <property type="term" value="F:2-oxoglutarate-dependent dioxygenase activity"/>
    <property type="evidence" value="ECO:0007669"/>
    <property type="project" value="TreeGrafter"/>
</dbReference>
<reference evidence="3 4" key="1">
    <citation type="journal article" date="2012" name="Appl. Environ. Microbiol.">
        <title>Short-read sequencing for genomic analysis of the brown rot fungus Fibroporia radiculosa.</title>
        <authorList>
            <person name="Tang J.D."/>
            <person name="Perkins A.D."/>
            <person name="Sonstegard T.S."/>
            <person name="Schroeder S.G."/>
            <person name="Burgess S.C."/>
            <person name="Diehl S.V."/>
        </authorList>
    </citation>
    <scope>NUCLEOTIDE SEQUENCE [LARGE SCALE GENOMIC DNA]</scope>
    <source>
        <strain evidence="3 4">TFFH 294</strain>
    </source>
</reference>
<accession>J4G0X8</accession>
<dbReference type="Gene3D" id="2.60.120.590">
    <property type="entry name" value="Alpha-ketoglutarate-dependent dioxygenase AlkB-like"/>
    <property type="match status" value="1"/>
</dbReference>
<dbReference type="SUPFAM" id="SSF51197">
    <property type="entry name" value="Clavaminate synthase-like"/>
    <property type="match status" value="1"/>
</dbReference>
<evidence type="ECO:0000313" key="3">
    <source>
        <dbReference type="EMBL" id="CCL99328.1"/>
    </source>
</evidence>
<dbReference type="EMBL" id="HE796928">
    <property type="protein sequence ID" value="CCL99328.1"/>
    <property type="molecule type" value="Genomic_DNA"/>
</dbReference>
<dbReference type="PANTHER" id="PTHR21052:SF0">
    <property type="entry name" value="ALPHA-KETOGLUTARATE-DEPENDENT DIOXYGENASE ALKB HOMOLOG 7, MITOCHONDRIAL"/>
    <property type="match status" value="1"/>
</dbReference>
<dbReference type="AlphaFoldDB" id="J4G0X8"/>
<protein>
    <recommendedName>
        <fullName evidence="2">Alpha-ketoglutarate-dependent dioxygenase AlkB-like domain-containing protein</fullName>
    </recommendedName>
</protein>
<feature type="compositionally biased region" description="Basic residues" evidence="1">
    <location>
        <begin position="1"/>
        <end position="13"/>
    </location>
</feature>
<proteinExistence type="predicted"/>
<dbReference type="GO" id="GO:0006631">
    <property type="term" value="P:fatty acid metabolic process"/>
    <property type="evidence" value="ECO:0007669"/>
    <property type="project" value="TreeGrafter"/>
</dbReference>
<dbReference type="HOGENOM" id="CLU_080229_1_0_1"/>
<feature type="domain" description="Alpha-ketoglutarate-dependent dioxygenase AlkB-like" evidence="2">
    <location>
        <begin position="44"/>
        <end position="180"/>
    </location>
</feature>
<dbReference type="InParanoid" id="J4G0X8"/>
<dbReference type="Proteomes" id="UP000006352">
    <property type="component" value="Unassembled WGS sequence"/>
</dbReference>
<evidence type="ECO:0000313" key="4">
    <source>
        <dbReference type="Proteomes" id="UP000006352"/>
    </source>
</evidence>
<sequence length="190" mass="21434">MESRQIRRRRKTLPVRENPLQPGDRAEDVQTLFLPDDFYTFQEGHYDGVIKRFRETHVTAWPTDVAGLHTVLSRLQGLFPSQDTQTHLLHLAADGEILPHVDNVGASGSWILGVSLGASRILRLENTENQHEAFDIPLISGSVYVQKYSVRYGYQHSILNDGFLNGTRYNGGQRLSIIVRDCLPTVQIPG</sequence>
<dbReference type="OrthoDB" id="28127at2759"/>
<organism evidence="3 4">
    <name type="scientific">Fibroporia radiculosa</name>
    <dbReference type="NCBI Taxonomy" id="599839"/>
    <lineage>
        <taxon>Eukaryota</taxon>
        <taxon>Fungi</taxon>
        <taxon>Dikarya</taxon>
        <taxon>Basidiomycota</taxon>
        <taxon>Agaricomycotina</taxon>
        <taxon>Agaricomycetes</taxon>
        <taxon>Polyporales</taxon>
        <taxon>Fibroporiaceae</taxon>
        <taxon>Fibroporia</taxon>
    </lineage>
</organism>
<keyword evidence="4" id="KW-1185">Reference proteome</keyword>
<dbReference type="GO" id="GO:0005759">
    <property type="term" value="C:mitochondrial matrix"/>
    <property type="evidence" value="ECO:0007669"/>
    <property type="project" value="TreeGrafter"/>
</dbReference>
<evidence type="ECO:0000259" key="2">
    <source>
        <dbReference type="Pfam" id="PF13532"/>
    </source>
</evidence>
<dbReference type="Pfam" id="PF13532">
    <property type="entry name" value="2OG-FeII_Oxy_2"/>
    <property type="match status" value="1"/>
</dbReference>
<dbReference type="RefSeq" id="XP_012178611.1">
    <property type="nucleotide sequence ID" value="XM_012323221.1"/>
</dbReference>
<evidence type="ECO:0000256" key="1">
    <source>
        <dbReference type="SAM" id="MobiDB-lite"/>
    </source>
</evidence>
<dbReference type="GO" id="GO:0006974">
    <property type="term" value="P:DNA damage response"/>
    <property type="evidence" value="ECO:0007669"/>
    <property type="project" value="InterPro"/>
</dbReference>
<dbReference type="STRING" id="599839.J4G0X8"/>
<name>J4G0X8_9APHY</name>
<dbReference type="InterPro" id="IPR037151">
    <property type="entry name" value="AlkB-like_sf"/>
</dbReference>
<dbReference type="GeneID" id="24094239"/>
<dbReference type="PANTHER" id="PTHR21052">
    <property type="entry name" value="SPERMATOGENESIS ASSOCIATED 11-RELATED"/>
    <property type="match status" value="1"/>
</dbReference>
<dbReference type="InterPro" id="IPR032870">
    <property type="entry name" value="ALKBH7-like"/>
</dbReference>
<dbReference type="InterPro" id="IPR027450">
    <property type="entry name" value="AlkB-like"/>
</dbReference>